<comment type="cofactor">
    <cofactor evidence="1">
        <name>[4Fe-4S] cluster</name>
        <dbReference type="ChEBI" id="CHEBI:49883"/>
    </cofactor>
</comment>
<keyword evidence="5" id="KW-0411">Iron-sulfur</keyword>
<comment type="caution">
    <text evidence="6">The sequence shown here is derived from an EMBL/GenBank/DDBJ whole genome shotgun (WGS) entry which is preliminary data.</text>
</comment>
<evidence type="ECO:0000256" key="3">
    <source>
        <dbReference type="ARBA" id="ARBA00022723"/>
    </source>
</evidence>
<keyword evidence="3" id="KW-0479">Metal-binding</keyword>
<dbReference type="EMBL" id="JBHTBQ010000035">
    <property type="protein sequence ID" value="MFC7421534.1"/>
    <property type="molecule type" value="Genomic_DNA"/>
</dbReference>
<evidence type="ECO:0000256" key="5">
    <source>
        <dbReference type="ARBA" id="ARBA00023014"/>
    </source>
</evidence>
<keyword evidence="4" id="KW-0408">Iron</keyword>
<organism evidence="6 7">
    <name type="scientific">Iodobacter arcticus</name>
    <dbReference type="NCBI Taxonomy" id="590593"/>
    <lineage>
        <taxon>Bacteria</taxon>
        <taxon>Pseudomonadati</taxon>
        <taxon>Pseudomonadota</taxon>
        <taxon>Betaproteobacteria</taxon>
        <taxon>Neisseriales</taxon>
        <taxon>Chitinibacteraceae</taxon>
        <taxon>Iodobacter</taxon>
    </lineage>
</organism>
<name>A0ABW2R149_9NEIS</name>
<dbReference type="Gene3D" id="3.20.20.70">
    <property type="entry name" value="Aldolase class I"/>
    <property type="match status" value="1"/>
</dbReference>
<protein>
    <submittedName>
        <fullName evidence="6">Radical SAM protein</fullName>
    </submittedName>
</protein>
<evidence type="ECO:0000256" key="2">
    <source>
        <dbReference type="ARBA" id="ARBA00022691"/>
    </source>
</evidence>
<dbReference type="InterPro" id="IPR013785">
    <property type="entry name" value="Aldolase_TIM"/>
</dbReference>
<dbReference type="Proteomes" id="UP001596473">
    <property type="component" value="Unassembled WGS sequence"/>
</dbReference>
<evidence type="ECO:0000313" key="6">
    <source>
        <dbReference type="EMBL" id="MFC7421534.1"/>
    </source>
</evidence>
<dbReference type="RefSeq" id="WP_380189081.1">
    <property type="nucleotide sequence ID" value="NZ_JBHTBQ010000035.1"/>
</dbReference>
<reference evidence="7" key="1">
    <citation type="journal article" date="2019" name="Int. J. Syst. Evol. Microbiol.">
        <title>The Global Catalogue of Microorganisms (GCM) 10K type strain sequencing project: providing services to taxonomists for standard genome sequencing and annotation.</title>
        <authorList>
            <consortium name="The Broad Institute Genomics Platform"/>
            <consortium name="The Broad Institute Genome Sequencing Center for Infectious Disease"/>
            <person name="Wu L."/>
            <person name="Ma J."/>
        </authorList>
    </citation>
    <scope>NUCLEOTIDE SEQUENCE [LARGE SCALE GENOMIC DNA]</scope>
    <source>
        <strain evidence="7">CCUG 62945</strain>
    </source>
</reference>
<sequence length="287" mass="31576">MTSKTTQILQVVDHSRDSAGCVYVYPVVSRRAGGVSVGINLNPNNACNWRCVYCQVPDLIRGGAPQLDLELMQSELRHLLHDIVHGDFMQTRVPPEARRLNDVAFSGNGEPTSSVQFLACVEGVAAVLQEFELVGKIKLVLITNGSQLDRGQVQTALGIMRDLGGEVWFKLDRAPLDGFSVVNQIQHKQAQVARRLMLAAQHCPTWIQTCMFEMDGALPDEVQVTAYLDFLQERIVAGVQLEGVLLYGLARPSMQAEASRLLAAPSEWMQKLAQRIAGLGLEVKLSL</sequence>
<keyword evidence="2" id="KW-0949">S-adenosyl-L-methionine</keyword>
<gene>
    <name evidence="6" type="ORF">ACFQNF_16855</name>
</gene>
<evidence type="ECO:0000256" key="4">
    <source>
        <dbReference type="ARBA" id="ARBA00023004"/>
    </source>
</evidence>
<accession>A0ABW2R149</accession>
<dbReference type="InterPro" id="IPR007197">
    <property type="entry name" value="rSAM"/>
</dbReference>
<keyword evidence="7" id="KW-1185">Reference proteome</keyword>
<dbReference type="SFLD" id="SFLDS00029">
    <property type="entry name" value="Radical_SAM"/>
    <property type="match status" value="1"/>
</dbReference>
<proteinExistence type="predicted"/>
<dbReference type="SUPFAM" id="SSF102114">
    <property type="entry name" value="Radical SAM enzymes"/>
    <property type="match status" value="1"/>
</dbReference>
<evidence type="ECO:0000313" key="7">
    <source>
        <dbReference type="Proteomes" id="UP001596473"/>
    </source>
</evidence>
<dbReference type="InterPro" id="IPR058240">
    <property type="entry name" value="rSAM_sf"/>
</dbReference>
<evidence type="ECO:0000256" key="1">
    <source>
        <dbReference type="ARBA" id="ARBA00001966"/>
    </source>
</evidence>